<feature type="signal peptide" evidence="1">
    <location>
        <begin position="1"/>
        <end position="22"/>
    </location>
</feature>
<sequence length="216" mass="21407">MRVVAWCLAVVASLVACSPAPGPTAVSNPPAASAGADPARVDRVRADLPTDYEFTPLPARAEPIALWGIGAQWVADPPSCAGLGDPGAGAPVRGWSASGPGGIVYAVVADAPATVDQALVDACGTWRVSATHTSGAVGVVPSPPADGVATLGLSAEVTTTVEGGTETRSHAETFVAYLGQHVAYVTVVTDPGSSAAPLAPGFAYDLLAKTVAAVRG</sequence>
<dbReference type="Pfam" id="PF18702">
    <property type="entry name" value="DUF5642"/>
    <property type="match status" value="1"/>
</dbReference>
<dbReference type="AlphaFoldDB" id="A0A9X2YVF9"/>
<organism evidence="3 4">
    <name type="scientific">Mycobacterium yunnanensis</name>
    <dbReference type="NCBI Taxonomy" id="368477"/>
    <lineage>
        <taxon>Bacteria</taxon>
        <taxon>Bacillati</taxon>
        <taxon>Actinomycetota</taxon>
        <taxon>Actinomycetes</taxon>
        <taxon>Mycobacteriales</taxon>
        <taxon>Mycobacteriaceae</taxon>
        <taxon>Mycobacterium</taxon>
    </lineage>
</organism>
<dbReference type="Proteomes" id="UP001141629">
    <property type="component" value="Unassembled WGS sequence"/>
</dbReference>
<accession>A0A9X2YVF9</accession>
<evidence type="ECO:0000256" key="1">
    <source>
        <dbReference type="SAM" id="SignalP"/>
    </source>
</evidence>
<dbReference type="InterPro" id="IPR041313">
    <property type="entry name" value="DUF5642"/>
</dbReference>
<feature type="domain" description="DUF5642" evidence="2">
    <location>
        <begin position="37"/>
        <end position="215"/>
    </location>
</feature>
<dbReference type="PROSITE" id="PS51257">
    <property type="entry name" value="PROKAR_LIPOPROTEIN"/>
    <property type="match status" value="1"/>
</dbReference>
<feature type="chain" id="PRO_5040763491" evidence="1">
    <location>
        <begin position="23"/>
        <end position="216"/>
    </location>
</feature>
<dbReference type="RefSeq" id="WP_263994143.1">
    <property type="nucleotide sequence ID" value="NZ_JACKVK010000001.1"/>
</dbReference>
<keyword evidence="4" id="KW-1185">Reference proteome</keyword>
<keyword evidence="1" id="KW-0732">Signal</keyword>
<gene>
    <name evidence="3" type="ORF">H7K45_02440</name>
</gene>
<evidence type="ECO:0000313" key="3">
    <source>
        <dbReference type="EMBL" id="MCV7419388.1"/>
    </source>
</evidence>
<protein>
    <submittedName>
        <fullName evidence="3">DUF5642 family protein</fullName>
    </submittedName>
</protein>
<evidence type="ECO:0000259" key="2">
    <source>
        <dbReference type="Pfam" id="PF18702"/>
    </source>
</evidence>
<reference evidence="3" key="2">
    <citation type="journal article" date="2022" name="BMC Genomics">
        <title>Comparative genome analysis of mycobacteria focusing on tRNA and non-coding RNA.</title>
        <authorList>
            <person name="Behra P.R.K."/>
            <person name="Pettersson B.M.F."/>
            <person name="Ramesh M."/>
            <person name="Das S."/>
            <person name="Dasgupta S."/>
            <person name="Kirsebom L.A."/>
        </authorList>
    </citation>
    <scope>NUCLEOTIDE SEQUENCE</scope>
    <source>
        <strain evidence="3">DSM 44838</strain>
    </source>
</reference>
<dbReference type="EMBL" id="JACKVK010000001">
    <property type="protein sequence ID" value="MCV7419388.1"/>
    <property type="molecule type" value="Genomic_DNA"/>
</dbReference>
<reference evidence="3" key="1">
    <citation type="submission" date="2020-07" db="EMBL/GenBank/DDBJ databases">
        <authorList>
            <person name="Pettersson B.M.F."/>
            <person name="Behra P.R.K."/>
            <person name="Ramesh M."/>
            <person name="Das S."/>
            <person name="Dasgupta S."/>
            <person name="Kirsebom L.A."/>
        </authorList>
    </citation>
    <scope>NUCLEOTIDE SEQUENCE</scope>
    <source>
        <strain evidence="3">DSM 44838</strain>
    </source>
</reference>
<evidence type="ECO:0000313" key="4">
    <source>
        <dbReference type="Proteomes" id="UP001141629"/>
    </source>
</evidence>
<proteinExistence type="predicted"/>
<name>A0A9X2YVF9_9MYCO</name>
<comment type="caution">
    <text evidence="3">The sequence shown here is derived from an EMBL/GenBank/DDBJ whole genome shotgun (WGS) entry which is preliminary data.</text>
</comment>